<evidence type="ECO:0000313" key="4">
    <source>
        <dbReference type="Proteomes" id="UP000323956"/>
    </source>
</evidence>
<keyword evidence="2" id="KW-0732">Signal</keyword>
<proteinExistence type="predicted"/>
<reference evidence="3 4" key="1">
    <citation type="submission" date="2017-01" db="EMBL/GenBank/DDBJ databases">
        <authorList>
            <person name="Varghese N."/>
            <person name="Submissions S."/>
        </authorList>
    </citation>
    <scope>NUCLEOTIDE SEQUENCE [LARGE SCALE GENOMIC DNA]</scope>
    <source>
        <strain evidence="3 4">ATCC 700171</strain>
    </source>
</reference>
<evidence type="ECO:0000313" key="3">
    <source>
        <dbReference type="EMBL" id="SIQ74904.1"/>
    </source>
</evidence>
<feature type="compositionally biased region" description="Low complexity" evidence="1">
    <location>
        <begin position="47"/>
        <end position="58"/>
    </location>
</feature>
<organism evidence="3 4">
    <name type="scientific">Paracoccus thiocyanatus</name>
    <dbReference type="NCBI Taxonomy" id="34006"/>
    <lineage>
        <taxon>Bacteria</taxon>
        <taxon>Pseudomonadati</taxon>
        <taxon>Pseudomonadota</taxon>
        <taxon>Alphaproteobacteria</taxon>
        <taxon>Rhodobacterales</taxon>
        <taxon>Paracoccaceae</taxon>
        <taxon>Paracoccus</taxon>
    </lineage>
</organism>
<protein>
    <submittedName>
        <fullName evidence="3">Uncharacterized protein</fullName>
    </submittedName>
</protein>
<gene>
    <name evidence="3" type="ORF">SAMN05421641_11351</name>
</gene>
<evidence type="ECO:0000256" key="1">
    <source>
        <dbReference type="SAM" id="MobiDB-lite"/>
    </source>
</evidence>
<sequence>MPQIFRLRLAAALGLSLACLAAPLAAQTDPAAGTQPADATLDAGECPPAAAMAEPATPDSGPADGTAPENSGSTAWTGGTGGSMIGTNPSGADPDTRTWQPPTARGLDLAGRPEPAPAC</sequence>
<dbReference type="EMBL" id="FTMK01000013">
    <property type="protein sequence ID" value="SIQ74904.1"/>
    <property type="molecule type" value="Genomic_DNA"/>
</dbReference>
<feature type="chain" id="PRO_5012749136" evidence="2">
    <location>
        <begin position="22"/>
        <end position="119"/>
    </location>
</feature>
<dbReference type="AlphaFoldDB" id="A0A1N6VAL5"/>
<dbReference type="OrthoDB" id="7284384at2"/>
<accession>A0A1N6VAL5</accession>
<name>A0A1N6VAL5_9RHOB</name>
<dbReference type="RefSeq" id="WP_149765885.1">
    <property type="nucleotide sequence ID" value="NZ_FTMK01000013.1"/>
</dbReference>
<evidence type="ECO:0000256" key="2">
    <source>
        <dbReference type="SAM" id="SignalP"/>
    </source>
</evidence>
<dbReference type="PROSITE" id="PS51257">
    <property type="entry name" value="PROKAR_LIPOPROTEIN"/>
    <property type="match status" value="1"/>
</dbReference>
<feature type="region of interest" description="Disordered" evidence="1">
    <location>
        <begin position="27"/>
        <end position="119"/>
    </location>
</feature>
<feature type="signal peptide" evidence="2">
    <location>
        <begin position="1"/>
        <end position="21"/>
    </location>
</feature>
<dbReference type="Proteomes" id="UP000323956">
    <property type="component" value="Unassembled WGS sequence"/>
</dbReference>